<reference evidence="2 4" key="2">
    <citation type="journal article" date="2014" name="BMC Genomics">
        <title>An improved genome release (version Mt4.0) for the model legume Medicago truncatula.</title>
        <authorList>
            <person name="Tang H."/>
            <person name="Krishnakumar V."/>
            <person name="Bidwell S."/>
            <person name="Rosen B."/>
            <person name="Chan A."/>
            <person name="Zhou S."/>
            <person name="Gentzbittel L."/>
            <person name="Childs K.L."/>
            <person name="Yandell M."/>
            <person name="Gundlach H."/>
            <person name="Mayer K.F."/>
            <person name="Schwartz D.C."/>
            <person name="Town C.D."/>
        </authorList>
    </citation>
    <scope>GENOME REANNOTATION</scope>
    <source>
        <strain evidence="3 4">cv. Jemalong A17</strain>
    </source>
</reference>
<evidence type="ECO:0000313" key="2">
    <source>
        <dbReference type="EMBL" id="AES74684.1"/>
    </source>
</evidence>
<dbReference type="PaxDb" id="3880-AES74684"/>
<dbReference type="AlphaFoldDB" id="G7KKF5"/>
<organism evidence="2 4">
    <name type="scientific">Medicago truncatula</name>
    <name type="common">Barrel medic</name>
    <name type="synonym">Medicago tribuloides</name>
    <dbReference type="NCBI Taxonomy" id="3880"/>
    <lineage>
        <taxon>Eukaryota</taxon>
        <taxon>Viridiplantae</taxon>
        <taxon>Streptophyta</taxon>
        <taxon>Embryophyta</taxon>
        <taxon>Tracheophyta</taxon>
        <taxon>Spermatophyta</taxon>
        <taxon>Magnoliopsida</taxon>
        <taxon>eudicotyledons</taxon>
        <taxon>Gunneridae</taxon>
        <taxon>Pentapetalae</taxon>
        <taxon>rosids</taxon>
        <taxon>fabids</taxon>
        <taxon>Fabales</taxon>
        <taxon>Fabaceae</taxon>
        <taxon>Papilionoideae</taxon>
        <taxon>50 kb inversion clade</taxon>
        <taxon>NPAAA clade</taxon>
        <taxon>Hologalegina</taxon>
        <taxon>IRL clade</taxon>
        <taxon>Trifolieae</taxon>
        <taxon>Medicago</taxon>
    </lineage>
</organism>
<dbReference type="HOGENOM" id="CLU_020188_0_3_1"/>
<dbReference type="InterPro" id="IPR004158">
    <property type="entry name" value="DUF247_pln"/>
</dbReference>
<keyword evidence="4" id="KW-1185">Reference proteome</keyword>
<dbReference type="STRING" id="3880.G7KKF5"/>
<gene>
    <name evidence="2" type="ordered locus">MTR_6g010850</name>
</gene>
<evidence type="ECO:0000313" key="4">
    <source>
        <dbReference type="Proteomes" id="UP000002051"/>
    </source>
</evidence>
<accession>G7KKF5</accession>
<dbReference type="OMA" id="HASENRA"/>
<evidence type="ECO:0000256" key="1">
    <source>
        <dbReference type="SAM" id="MobiDB-lite"/>
    </source>
</evidence>
<dbReference type="eggNOG" id="ENOG502RRJN">
    <property type="taxonomic scope" value="Eukaryota"/>
</dbReference>
<dbReference type="PANTHER" id="PTHR31170">
    <property type="entry name" value="BNAC04G53230D PROTEIN"/>
    <property type="match status" value="1"/>
</dbReference>
<sequence length="382" mass="43596">MPTKSRHASENRATIFSFHNITIWSHFSTSILSDFKGCYSKTLSFSHIELVKLILMDSGFIIEHLLRSCCEGDLLKPWLYNDISSDLLLLENQLPFFVIEKIYSISLTVPNTMIHSFLKLTIAYFQCFNKPKLGFDNNDISIMHFNDLIRIFHLKHPIESRPSREQIDEQIIHLPSATELLEAGVRFKVNTKSECLHDLRFSGGVLEIPQLTVQDGTEILFRNMVALEQCHYPYQSYIIDYHFILDYLINTSTDVDILVRSNILQNWLGDSDSVAILFNGLGENITNSNISSHFSILCKELNAYCRNPWHRLKAALRRDYCNTPWHTAASIAGIFLLVLTIIQRVCSVLQVCGCSSLDVAGPTRSSHDPTVISEPRFEEGYG</sequence>
<feature type="region of interest" description="Disordered" evidence="1">
    <location>
        <begin position="359"/>
        <end position="382"/>
    </location>
</feature>
<name>G7KKF5_MEDTR</name>
<protein>
    <submittedName>
        <fullName evidence="2">DUF247 domain protein</fullName>
    </submittedName>
</protein>
<dbReference type="Proteomes" id="UP000002051">
    <property type="component" value="Chromosome 6"/>
</dbReference>
<dbReference type="EMBL" id="CM001222">
    <property type="protein sequence ID" value="AES74684.1"/>
    <property type="molecule type" value="Genomic_DNA"/>
</dbReference>
<dbReference type="PANTHER" id="PTHR31170:SF23">
    <property type="match status" value="1"/>
</dbReference>
<dbReference type="Pfam" id="PF03140">
    <property type="entry name" value="DUF247"/>
    <property type="match status" value="1"/>
</dbReference>
<proteinExistence type="predicted"/>
<evidence type="ECO:0000313" key="3">
    <source>
        <dbReference type="EnsemblPlants" id="AES74684"/>
    </source>
</evidence>
<reference evidence="3" key="3">
    <citation type="submission" date="2015-04" db="UniProtKB">
        <authorList>
            <consortium name="EnsemblPlants"/>
        </authorList>
    </citation>
    <scope>IDENTIFICATION</scope>
    <source>
        <strain evidence="3">cv. Jemalong A17</strain>
    </source>
</reference>
<reference evidence="2 4" key="1">
    <citation type="journal article" date="2011" name="Nature">
        <title>The Medicago genome provides insight into the evolution of rhizobial symbioses.</title>
        <authorList>
            <person name="Young N.D."/>
            <person name="Debelle F."/>
            <person name="Oldroyd G.E."/>
            <person name="Geurts R."/>
            <person name="Cannon S.B."/>
            <person name="Udvardi M.K."/>
            <person name="Benedito V.A."/>
            <person name="Mayer K.F."/>
            <person name="Gouzy J."/>
            <person name="Schoof H."/>
            <person name="Van de Peer Y."/>
            <person name="Proost S."/>
            <person name="Cook D.R."/>
            <person name="Meyers B.C."/>
            <person name="Spannagl M."/>
            <person name="Cheung F."/>
            <person name="De Mita S."/>
            <person name="Krishnakumar V."/>
            <person name="Gundlach H."/>
            <person name="Zhou S."/>
            <person name="Mudge J."/>
            <person name="Bharti A.K."/>
            <person name="Murray J.D."/>
            <person name="Naoumkina M.A."/>
            <person name="Rosen B."/>
            <person name="Silverstein K.A."/>
            <person name="Tang H."/>
            <person name="Rombauts S."/>
            <person name="Zhao P.X."/>
            <person name="Zhou P."/>
            <person name="Barbe V."/>
            <person name="Bardou P."/>
            <person name="Bechner M."/>
            <person name="Bellec A."/>
            <person name="Berger A."/>
            <person name="Berges H."/>
            <person name="Bidwell S."/>
            <person name="Bisseling T."/>
            <person name="Choisne N."/>
            <person name="Couloux A."/>
            <person name="Denny R."/>
            <person name="Deshpande S."/>
            <person name="Dai X."/>
            <person name="Doyle J.J."/>
            <person name="Dudez A.M."/>
            <person name="Farmer A.D."/>
            <person name="Fouteau S."/>
            <person name="Franken C."/>
            <person name="Gibelin C."/>
            <person name="Gish J."/>
            <person name="Goldstein S."/>
            <person name="Gonzalez A.J."/>
            <person name="Green P.J."/>
            <person name="Hallab A."/>
            <person name="Hartog M."/>
            <person name="Hua A."/>
            <person name="Humphray S.J."/>
            <person name="Jeong D.H."/>
            <person name="Jing Y."/>
            <person name="Jocker A."/>
            <person name="Kenton S.M."/>
            <person name="Kim D.J."/>
            <person name="Klee K."/>
            <person name="Lai H."/>
            <person name="Lang C."/>
            <person name="Lin S."/>
            <person name="Macmil S.L."/>
            <person name="Magdelenat G."/>
            <person name="Matthews L."/>
            <person name="McCorrison J."/>
            <person name="Monaghan E.L."/>
            <person name="Mun J.H."/>
            <person name="Najar F.Z."/>
            <person name="Nicholson C."/>
            <person name="Noirot C."/>
            <person name="O'Bleness M."/>
            <person name="Paule C.R."/>
            <person name="Poulain J."/>
            <person name="Prion F."/>
            <person name="Qin B."/>
            <person name="Qu C."/>
            <person name="Retzel E.F."/>
            <person name="Riddle C."/>
            <person name="Sallet E."/>
            <person name="Samain S."/>
            <person name="Samson N."/>
            <person name="Sanders I."/>
            <person name="Saurat O."/>
            <person name="Scarpelli C."/>
            <person name="Schiex T."/>
            <person name="Segurens B."/>
            <person name="Severin A.J."/>
            <person name="Sherrier D.J."/>
            <person name="Shi R."/>
            <person name="Sims S."/>
            <person name="Singer S.R."/>
            <person name="Sinharoy S."/>
            <person name="Sterck L."/>
            <person name="Viollet A."/>
            <person name="Wang B.B."/>
            <person name="Wang K."/>
            <person name="Wang M."/>
            <person name="Wang X."/>
            <person name="Warfsmann J."/>
            <person name="Weissenbach J."/>
            <person name="White D.D."/>
            <person name="White J.D."/>
            <person name="Wiley G.B."/>
            <person name="Wincker P."/>
            <person name="Xing Y."/>
            <person name="Yang L."/>
            <person name="Yao Z."/>
            <person name="Ying F."/>
            <person name="Zhai J."/>
            <person name="Zhou L."/>
            <person name="Zuber A."/>
            <person name="Denarie J."/>
            <person name="Dixon R.A."/>
            <person name="May G.D."/>
            <person name="Schwartz D.C."/>
            <person name="Rogers J."/>
            <person name="Quetier F."/>
            <person name="Town C.D."/>
            <person name="Roe B.A."/>
        </authorList>
    </citation>
    <scope>NUCLEOTIDE SEQUENCE [LARGE SCALE GENOMIC DNA]</scope>
    <source>
        <strain evidence="2">A17</strain>
        <strain evidence="3 4">cv. Jemalong A17</strain>
    </source>
</reference>
<dbReference type="EnsemblPlants" id="AES74684">
    <property type="protein sequence ID" value="AES74684"/>
    <property type="gene ID" value="MTR_6g010850"/>
</dbReference>